<feature type="signal peptide" evidence="1">
    <location>
        <begin position="1"/>
        <end position="30"/>
    </location>
</feature>
<keyword evidence="1" id="KW-0732">Signal</keyword>
<dbReference type="EC" id="3.4.21.-" evidence="3"/>
<dbReference type="InterPro" id="IPR018114">
    <property type="entry name" value="TRYPSIN_HIS"/>
</dbReference>
<dbReference type="SUPFAM" id="SSF50494">
    <property type="entry name" value="Trypsin-like serine proteases"/>
    <property type="match status" value="1"/>
</dbReference>
<keyword evidence="3" id="KW-0645">Protease</keyword>
<dbReference type="InterPro" id="IPR009003">
    <property type="entry name" value="Peptidase_S1_PA"/>
</dbReference>
<dbReference type="Pfam" id="PF00089">
    <property type="entry name" value="Trypsin"/>
    <property type="match status" value="1"/>
</dbReference>
<dbReference type="Gene3D" id="2.40.10.10">
    <property type="entry name" value="Trypsin-like serine proteases"/>
    <property type="match status" value="1"/>
</dbReference>
<proteinExistence type="predicted"/>
<dbReference type="AlphaFoldDB" id="A0AAU8EWJ0"/>
<sequence length="301" mass="31349">MRFLKELRAGSGALAVAAMLAVTTAVPAGAITGDYVKDNEHPFVGLIVFYGPDGGFHHRCSGSLLTPTVFLTAGHCTSGVSSARVYFQQDAGVDWSPETGTDPDTGYPSACADGTLGTQCGTSHEMYNYGYTGMDAVPETKDAGLVILDQPIMLDEYARLAAPGTLDALATQRGRQDTTFTSSGYGISAASPAAGETSFRERLMAQSKLTNLTSASADGYNVQTNGNGKGLGGTCTADSGGPLFYGTAGSNTIAGITSFNHNRYCNGTNFSYRTDRQDVVDWIRATTGGEFSNIAFAPAVG</sequence>
<feature type="domain" description="Peptidase S1" evidence="2">
    <location>
        <begin position="30"/>
        <end position="288"/>
    </location>
</feature>
<dbReference type="PROSITE" id="PS50240">
    <property type="entry name" value="TRYPSIN_DOM"/>
    <property type="match status" value="1"/>
</dbReference>
<dbReference type="InterPro" id="IPR051333">
    <property type="entry name" value="CLIP_Serine_Protease"/>
</dbReference>
<dbReference type="GO" id="GO:0006508">
    <property type="term" value="P:proteolysis"/>
    <property type="evidence" value="ECO:0007669"/>
    <property type="project" value="UniProtKB-KW"/>
</dbReference>
<protein>
    <submittedName>
        <fullName evidence="3">Trypsin-like serine protease</fullName>
        <ecNumber evidence="3">3.4.21.-</ecNumber>
    </submittedName>
</protein>
<dbReference type="PROSITE" id="PS00134">
    <property type="entry name" value="TRYPSIN_HIS"/>
    <property type="match status" value="1"/>
</dbReference>
<dbReference type="InterPro" id="IPR001254">
    <property type="entry name" value="Trypsin_dom"/>
</dbReference>
<name>A0AAU8EWJ0_9MICC</name>
<dbReference type="GO" id="GO:0004252">
    <property type="term" value="F:serine-type endopeptidase activity"/>
    <property type="evidence" value="ECO:0007669"/>
    <property type="project" value="InterPro"/>
</dbReference>
<dbReference type="InterPro" id="IPR043504">
    <property type="entry name" value="Peptidase_S1_PA_chymotrypsin"/>
</dbReference>
<evidence type="ECO:0000313" key="3">
    <source>
        <dbReference type="EMBL" id="XCH13126.1"/>
    </source>
</evidence>
<dbReference type="EMBL" id="CP159279">
    <property type="protein sequence ID" value="XCH13126.1"/>
    <property type="molecule type" value="Genomic_DNA"/>
</dbReference>
<evidence type="ECO:0000256" key="1">
    <source>
        <dbReference type="SAM" id="SignalP"/>
    </source>
</evidence>
<dbReference type="SMART" id="SM00020">
    <property type="entry name" value="Tryp_SPc"/>
    <property type="match status" value="1"/>
</dbReference>
<dbReference type="PANTHER" id="PTHR24260">
    <property type="match status" value="1"/>
</dbReference>
<keyword evidence="3" id="KW-0378">Hydrolase</keyword>
<dbReference type="RefSeq" id="WP_353712988.1">
    <property type="nucleotide sequence ID" value="NZ_CP159279.1"/>
</dbReference>
<organism evidence="3">
    <name type="scientific">Arthrobacter sp. K5</name>
    <dbReference type="NCBI Taxonomy" id="2839623"/>
    <lineage>
        <taxon>Bacteria</taxon>
        <taxon>Bacillati</taxon>
        <taxon>Actinomycetota</taxon>
        <taxon>Actinomycetes</taxon>
        <taxon>Micrococcales</taxon>
        <taxon>Micrococcaceae</taxon>
        <taxon>Arthrobacter</taxon>
    </lineage>
</organism>
<gene>
    <name evidence="3" type="ORF">ABRP34_09165</name>
</gene>
<evidence type="ECO:0000259" key="2">
    <source>
        <dbReference type="PROSITE" id="PS50240"/>
    </source>
</evidence>
<feature type="chain" id="PRO_5043706245" evidence="1">
    <location>
        <begin position="31"/>
        <end position="301"/>
    </location>
</feature>
<dbReference type="PANTHER" id="PTHR24260:SF136">
    <property type="entry name" value="GH08193P-RELATED"/>
    <property type="match status" value="1"/>
</dbReference>
<dbReference type="InterPro" id="IPR001314">
    <property type="entry name" value="Peptidase_S1A"/>
</dbReference>
<dbReference type="PRINTS" id="PR00722">
    <property type="entry name" value="CHYMOTRYPSIN"/>
</dbReference>
<reference evidence="3" key="1">
    <citation type="submission" date="2024-06" db="EMBL/GenBank/DDBJ databases">
        <title>Biodegradation of dimethachlon by Arthrobacter sp. K5: mechanistic insights and ecological implications.</title>
        <authorList>
            <person name="Hu S."/>
            <person name="Lu P."/>
        </authorList>
    </citation>
    <scope>NUCLEOTIDE SEQUENCE</scope>
    <source>
        <strain evidence="3">K5</strain>
    </source>
</reference>
<accession>A0AAU8EWJ0</accession>